<evidence type="ECO:0008006" key="4">
    <source>
        <dbReference type="Google" id="ProtNLM"/>
    </source>
</evidence>
<evidence type="ECO:0000256" key="1">
    <source>
        <dbReference type="SAM" id="MobiDB-lite"/>
    </source>
</evidence>
<dbReference type="PATRIC" id="fig|1348663.4.peg.1528"/>
<reference evidence="2 3" key="1">
    <citation type="submission" date="2014-05" db="EMBL/GenBank/DDBJ databases">
        <title>Draft Genome Sequence of Kitasatospora cheerisanensis KCTC 2395.</title>
        <authorList>
            <person name="Nam D.H."/>
        </authorList>
    </citation>
    <scope>NUCLEOTIDE SEQUENCE [LARGE SCALE GENOMIC DNA]</scope>
    <source>
        <strain evidence="2 3">KCTC 2395</strain>
    </source>
</reference>
<dbReference type="Gene3D" id="3.30.360.10">
    <property type="entry name" value="Dihydrodipicolinate Reductase, domain 2"/>
    <property type="match status" value="1"/>
</dbReference>
<accession>A0A066YZK4</accession>
<dbReference type="Proteomes" id="UP000027178">
    <property type="component" value="Unassembled WGS sequence"/>
</dbReference>
<protein>
    <recommendedName>
        <fullName evidence="4">Gfo/Idh/MocA-like oxidoreductase N-terminal domain-containing protein</fullName>
    </recommendedName>
</protein>
<keyword evidence="3" id="KW-1185">Reference proteome</keyword>
<feature type="compositionally biased region" description="Basic and acidic residues" evidence="1">
    <location>
        <begin position="334"/>
        <end position="345"/>
    </location>
</feature>
<organism evidence="2 3">
    <name type="scientific">Kitasatospora cheerisanensis KCTC 2395</name>
    <dbReference type="NCBI Taxonomy" id="1348663"/>
    <lineage>
        <taxon>Bacteria</taxon>
        <taxon>Bacillati</taxon>
        <taxon>Actinomycetota</taxon>
        <taxon>Actinomycetes</taxon>
        <taxon>Kitasatosporales</taxon>
        <taxon>Streptomycetaceae</taxon>
        <taxon>Kitasatospora</taxon>
    </lineage>
</organism>
<dbReference type="Gene3D" id="3.40.50.720">
    <property type="entry name" value="NAD(P)-binding Rossmann-like Domain"/>
    <property type="match status" value="1"/>
</dbReference>
<dbReference type="SUPFAM" id="SSF51735">
    <property type="entry name" value="NAD(P)-binding Rossmann-fold domains"/>
    <property type="match status" value="1"/>
</dbReference>
<feature type="region of interest" description="Disordered" evidence="1">
    <location>
        <begin position="323"/>
        <end position="366"/>
    </location>
</feature>
<dbReference type="InterPro" id="IPR036291">
    <property type="entry name" value="NAD(P)-bd_dom_sf"/>
</dbReference>
<dbReference type="eggNOG" id="COG0673">
    <property type="taxonomic scope" value="Bacteria"/>
</dbReference>
<name>A0A066YZK4_9ACTN</name>
<evidence type="ECO:0000313" key="2">
    <source>
        <dbReference type="EMBL" id="KDN86647.1"/>
    </source>
</evidence>
<evidence type="ECO:0000313" key="3">
    <source>
        <dbReference type="Proteomes" id="UP000027178"/>
    </source>
</evidence>
<dbReference type="AlphaFoldDB" id="A0A066YZK4"/>
<dbReference type="EMBL" id="JNBY01000062">
    <property type="protein sequence ID" value="KDN86647.1"/>
    <property type="molecule type" value="Genomic_DNA"/>
</dbReference>
<comment type="caution">
    <text evidence="2">The sequence shown here is derived from an EMBL/GenBank/DDBJ whole genome shotgun (WGS) entry which is preliminary data.</text>
</comment>
<sequence>MGRAGSGLHLPVLRRLRAAADSAHLFAPAPMLAVDPNRRPDAAADLRPTSLAEAARLSDPAETVVHLCTPPTERVAALDTLGRLGYRRILLEKPFAADATGLDELLDLRERHGLDLVVVAQWLGSRLTDRLRGALAGGVYGPLRTIHVVQRKPRFSRSLAGDGHPTAFDIELPHSLGLCLSLAGPGRVTAAGGTDMVIGGRVLPRLGTAWLNLQHDGGAWTRIRSDLTSPVRERRVTLELARGTLIGHFPGSEADDYARLTVIDHDGESTELLHDDSLSTFLHRVYAYFAAGGAVGGAHHPHPDLAVNSQVVRLLDQAKTIAAESRNAQARGPQTRDAHTRDAQTRDAQTQDAQLRDARRRAVIAR</sequence>
<gene>
    <name evidence="2" type="ORF">KCH_15900</name>
</gene>
<dbReference type="HOGENOM" id="CLU_069612_0_0_11"/>
<proteinExistence type="predicted"/>